<evidence type="ECO:0000256" key="1">
    <source>
        <dbReference type="SAM" id="Coils"/>
    </source>
</evidence>
<dbReference type="AlphaFoldDB" id="A0A645IN93"/>
<evidence type="ECO:0000313" key="2">
    <source>
        <dbReference type="EMBL" id="MPN52546.1"/>
    </source>
</evidence>
<dbReference type="EMBL" id="VSSQ01118766">
    <property type="protein sequence ID" value="MPN52546.1"/>
    <property type="molecule type" value="Genomic_DNA"/>
</dbReference>
<gene>
    <name evidence="2" type="ORF">SDC9_200208</name>
</gene>
<sequence>MEKIEKIDKEIAMLTKCAPNFKSSAADQLALLLDQQRNLYQELSELNQKTSKKVQNIAGEAKDKIKKITRQKIILSRYGHDSHSAGILLDFKDGK</sequence>
<reference evidence="2" key="1">
    <citation type="submission" date="2019-08" db="EMBL/GenBank/DDBJ databases">
        <authorList>
            <person name="Kucharzyk K."/>
            <person name="Murdoch R.W."/>
            <person name="Higgins S."/>
            <person name="Loffler F."/>
        </authorList>
    </citation>
    <scope>NUCLEOTIDE SEQUENCE</scope>
</reference>
<comment type="caution">
    <text evidence="2">The sequence shown here is derived from an EMBL/GenBank/DDBJ whole genome shotgun (WGS) entry which is preliminary data.</text>
</comment>
<organism evidence="2">
    <name type="scientific">bioreactor metagenome</name>
    <dbReference type="NCBI Taxonomy" id="1076179"/>
    <lineage>
        <taxon>unclassified sequences</taxon>
        <taxon>metagenomes</taxon>
        <taxon>ecological metagenomes</taxon>
    </lineage>
</organism>
<feature type="coiled-coil region" evidence="1">
    <location>
        <begin position="26"/>
        <end position="53"/>
    </location>
</feature>
<protein>
    <recommendedName>
        <fullName evidence="3">Flagellar protein FliT</fullName>
    </recommendedName>
</protein>
<proteinExistence type="predicted"/>
<keyword evidence="1" id="KW-0175">Coiled coil</keyword>
<name>A0A645IN93_9ZZZZ</name>
<evidence type="ECO:0008006" key="3">
    <source>
        <dbReference type="Google" id="ProtNLM"/>
    </source>
</evidence>
<accession>A0A645IN93</accession>